<comment type="similarity">
    <text evidence="3">Belongs to the SRP68 family.</text>
</comment>
<evidence type="ECO:0000256" key="7">
    <source>
        <dbReference type="ARBA" id="ARBA00023242"/>
    </source>
</evidence>
<evidence type="ECO:0000313" key="10">
    <source>
        <dbReference type="EMBL" id="MEQ2163257.1"/>
    </source>
</evidence>
<comment type="subcellular location">
    <subcellularLocation>
        <location evidence="1">Cytoplasm</location>
    </subcellularLocation>
    <subcellularLocation>
        <location evidence="2">Nucleus</location>
        <location evidence="2">Nucleolus</location>
    </subcellularLocation>
</comment>
<dbReference type="Gene3D" id="1.10.3450.40">
    <property type="entry name" value="Signal recognition particle, SRP68 subunit, RNA-binding domain"/>
    <property type="match status" value="1"/>
</dbReference>
<sequence length="277" mass="30884">MASGTETTKDTGATALVGCVASERLLASRWATDTSLLERRSLYLLLVLMEAERAWSYAMQLKQEANTEPRKKFHLLARLRKAAKHSEKLEKLCESPRVDAKTKLEAQAYTAYLTGMVHFELQEWKLAMEAFNKCNAFHCETIGDQNAINDLMQMRLTGGGGGMMAEKLEALITQARTKQAAMMSEVEWRGRTVPVKSDKARIFLLGLADNEAAIAQLNATQTHSDPDPTDFSLLPASCQQHHMQFLKLSMRGALLFFESPVLSALPEFLPLACRAFL</sequence>
<organism evidence="10 11">
    <name type="scientific">Goodea atripinnis</name>
    <dbReference type="NCBI Taxonomy" id="208336"/>
    <lineage>
        <taxon>Eukaryota</taxon>
        <taxon>Metazoa</taxon>
        <taxon>Chordata</taxon>
        <taxon>Craniata</taxon>
        <taxon>Vertebrata</taxon>
        <taxon>Euteleostomi</taxon>
        <taxon>Actinopterygii</taxon>
        <taxon>Neopterygii</taxon>
        <taxon>Teleostei</taxon>
        <taxon>Neoteleostei</taxon>
        <taxon>Acanthomorphata</taxon>
        <taxon>Ovalentaria</taxon>
        <taxon>Atherinomorphae</taxon>
        <taxon>Cyprinodontiformes</taxon>
        <taxon>Goodeidae</taxon>
        <taxon>Goodea</taxon>
    </lineage>
</organism>
<gene>
    <name evidence="10" type="primary">SRP68_1</name>
    <name evidence="10" type="ORF">GOODEAATRI_028361</name>
</gene>
<keyword evidence="7" id="KW-0539">Nucleus</keyword>
<accession>A0ABV0MYX9</accession>
<name>A0ABV0MYX9_9TELE</name>
<reference evidence="10 11" key="1">
    <citation type="submission" date="2021-06" db="EMBL/GenBank/DDBJ databases">
        <authorList>
            <person name="Palmer J.M."/>
        </authorList>
    </citation>
    <scope>NUCLEOTIDE SEQUENCE [LARGE SCALE GENOMIC DNA]</scope>
    <source>
        <strain evidence="10 11">GA_2019</strain>
        <tissue evidence="10">Muscle</tissue>
    </source>
</reference>
<dbReference type="Proteomes" id="UP001476798">
    <property type="component" value="Unassembled WGS sequence"/>
</dbReference>
<dbReference type="InterPro" id="IPR038253">
    <property type="entry name" value="SRP68_N_sf"/>
</dbReference>
<evidence type="ECO:0000256" key="9">
    <source>
        <dbReference type="ARBA" id="ARBA00029498"/>
    </source>
</evidence>
<comment type="caution">
    <text evidence="10">The sequence shown here is derived from an EMBL/GenBank/DDBJ whole genome shotgun (WGS) entry which is preliminary data.</text>
</comment>
<protein>
    <recommendedName>
        <fullName evidence="9">Signal recognition particle subunit SRP68</fullName>
    </recommendedName>
</protein>
<keyword evidence="8" id="KW-0687">Ribonucleoprotein</keyword>
<evidence type="ECO:0000256" key="4">
    <source>
        <dbReference type="ARBA" id="ARBA00022490"/>
    </source>
</evidence>
<evidence type="ECO:0000256" key="5">
    <source>
        <dbReference type="ARBA" id="ARBA00022884"/>
    </source>
</evidence>
<keyword evidence="4" id="KW-0963">Cytoplasm</keyword>
<dbReference type="EMBL" id="JAHRIO010013909">
    <property type="protein sequence ID" value="MEQ2163257.1"/>
    <property type="molecule type" value="Genomic_DNA"/>
</dbReference>
<dbReference type="PANTHER" id="PTHR12860">
    <property type="entry name" value="SIGNAL RECOGNITION PARTICLE 68 KDA PROTEIN"/>
    <property type="match status" value="1"/>
</dbReference>
<evidence type="ECO:0000256" key="3">
    <source>
        <dbReference type="ARBA" id="ARBA00009352"/>
    </source>
</evidence>
<evidence type="ECO:0000313" key="11">
    <source>
        <dbReference type="Proteomes" id="UP001476798"/>
    </source>
</evidence>
<keyword evidence="11" id="KW-1185">Reference proteome</keyword>
<proteinExistence type="inferred from homology"/>
<keyword evidence="5" id="KW-0694">RNA-binding</keyword>
<dbReference type="InterPro" id="IPR026258">
    <property type="entry name" value="SRP68"/>
</dbReference>
<evidence type="ECO:0000256" key="6">
    <source>
        <dbReference type="ARBA" id="ARBA00023135"/>
    </source>
</evidence>
<keyword evidence="6" id="KW-0733">Signal recognition particle</keyword>
<dbReference type="PANTHER" id="PTHR12860:SF0">
    <property type="entry name" value="SIGNAL RECOGNITION PARTICLE SUBUNIT SRP68"/>
    <property type="match status" value="1"/>
</dbReference>
<evidence type="ECO:0000256" key="8">
    <source>
        <dbReference type="ARBA" id="ARBA00023274"/>
    </source>
</evidence>
<evidence type="ECO:0000256" key="2">
    <source>
        <dbReference type="ARBA" id="ARBA00004604"/>
    </source>
</evidence>
<evidence type="ECO:0000256" key="1">
    <source>
        <dbReference type="ARBA" id="ARBA00004496"/>
    </source>
</evidence>
<dbReference type="Pfam" id="PF16969">
    <property type="entry name" value="SRP68"/>
    <property type="match status" value="2"/>
</dbReference>